<dbReference type="GO" id="GO:0000724">
    <property type="term" value="P:double-strand break repair via homologous recombination"/>
    <property type="evidence" value="ECO:0007669"/>
    <property type="project" value="TreeGrafter"/>
</dbReference>
<dbReference type="KEGG" id="ovi:T265_09312"/>
<dbReference type="RefSeq" id="XP_009173605.1">
    <property type="nucleotide sequence ID" value="XM_009175341.1"/>
</dbReference>
<name>A0A074Z6A6_OPIVI</name>
<evidence type="ECO:0000256" key="1">
    <source>
        <dbReference type="ARBA" id="ARBA00023125"/>
    </source>
</evidence>
<dbReference type="GO" id="GO:0003677">
    <property type="term" value="F:DNA binding"/>
    <property type="evidence" value="ECO:0007669"/>
    <property type="project" value="UniProtKB-KW"/>
</dbReference>
<dbReference type="AlphaFoldDB" id="A0A074Z6A6"/>
<reference evidence="4 5" key="1">
    <citation type="submission" date="2013-11" db="EMBL/GenBank/DDBJ databases">
        <title>Opisthorchis viverrini - life in the bile duct.</title>
        <authorList>
            <person name="Young N.D."/>
            <person name="Nagarajan N."/>
            <person name="Lin S.J."/>
            <person name="Korhonen P.K."/>
            <person name="Jex A.R."/>
            <person name="Hall R.S."/>
            <person name="Safavi-Hemami H."/>
            <person name="Kaewkong W."/>
            <person name="Bertrand D."/>
            <person name="Gao S."/>
            <person name="Seet Q."/>
            <person name="Wongkham S."/>
            <person name="Teh B.T."/>
            <person name="Wongkham C."/>
            <person name="Intapan P.M."/>
            <person name="Maleewong W."/>
            <person name="Yang X."/>
            <person name="Hu M."/>
            <person name="Wang Z."/>
            <person name="Hofmann A."/>
            <person name="Sternberg P.W."/>
            <person name="Tan P."/>
            <person name="Wang J."/>
            <person name="Gasser R.B."/>
        </authorList>
    </citation>
    <scope>NUCLEOTIDE SEQUENCE [LARGE SCALE GENOMIC DNA]</scope>
</reference>
<dbReference type="FunFam" id="2.40.50.140:FF:000072">
    <property type="entry name" value="SOSS complex subunit B2"/>
    <property type="match status" value="1"/>
</dbReference>
<dbReference type="GO" id="GO:0010212">
    <property type="term" value="P:response to ionizing radiation"/>
    <property type="evidence" value="ECO:0007669"/>
    <property type="project" value="TreeGrafter"/>
</dbReference>
<dbReference type="Proteomes" id="UP000054324">
    <property type="component" value="Unassembled WGS sequence"/>
</dbReference>
<evidence type="ECO:0000256" key="2">
    <source>
        <dbReference type="SAM" id="MobiDB-lite"/>
    </source>
</evidence>
<dbReference type="GO" id="GO:0044818">
    <property type="term" value="P:mitotic G2/M transition checkpoint"/>
    <property type="evidence" value="ECO:0007669"/>
    <property type="project" value="TreeGrafter"/>
</dbReference>
<dbReference type="STRING" id="6198.A0A074Z6A6"/>
<dbReference type="PANTHER" id="PTHR13356">
    <property type="entry name" value="OB FOLD NUCLEIC ACID BINDING PROTEIN-RELATED"/>
    <property type="match status" value="1"/>
</dbReference>
<dbReference type="GO" id="GO:0005694">
    <property type="term" value="C:chromosome"/>
    <property type="evidence" value="ECO:0007669"/>
    <property type="project" value="UniProtKB-ARBA"/>
</dbReference>
<evidence type="ECO:0000313" key="5">
    <source>
        <dbReference type="Proteomes" id="UP000054324"/>
    </source>
</evidence>
<dbReference type="Pfam" id="PF09740">
    <property type="entry name" value="DUF2043"/>
    <property type="match status" value="1"/>
</dbReference>
<feature type="compositionally biased region" description="Polar residues" evidence="2">
    <location>
        <begin position="831"/>
        <end position="846"/>
    </location>
</feature>
<keyword evidence="5" id="KW-1185">Reference proteome</keyword>
<gene>
    <name evidence="4" type="ORF">T265_09312</name>
</gene>
<proteinExistence type="predicted"/>
<dbReference type="InterPro" id="IPR049431">
    <property type="entry name" value="UVSSA_C"/>
</dbReference>
<feature type="region of interest" description="Disordered" evidence="2">
    <location>
        <begin position="751"/>
        <end position="773"/>
    </location>
</feature>
<feature type="domain" description="UV-stimulated scaffold protein A C-terminal" evidence="3">
    <location>
        <begin position="869"/>
        <end position="911"/>
    </location>
</feature>
<keyword evidence="1" id="KW-0238">DNA-binding</keyword>
<feature type="region of interest" description="Disordered" evidence="2">
    <location>
        <begin position="831"/>
        <end position="863"/>
    </location>
</feature>
<dbReference type="Gene3D" id="2.40.50.140">
    <property type="entry name" value="Nucleic acid-binding proteins"/>
    <property type="match status" value="1"/>
</dbReference>
<dbReference type="SUPFAM" id="SSF50249">
    <property type="entry name" value="Nucleic acid-binding proteins"/>
    <property type="match status" value="1"/>
</dbReference>
<evidence type="ECO:0000259" key="3">
    <source>
        <dbReference type="Pfam" id="PF09740"/>
    </source>
</evidence>
<dbReference type="PANTHER" id="PTHR13356:SF0">
    <property type="entry name" value="SOSS COMPLEX SUBUNIT B HOMOLOG"/>
    <property type="match status" value="1"/>
</dbReference>
<dbReference type="GO" id="GO:0070876">
    <property type="term" value="C:SOSS complex"/>
    <property type="evidence" value="ECO:0007669"/>
    <property type="project" value="TreeGrafter"/>
</dbReference>
<accession>A0A074Z6A6</accession>
<dbReference type="CTD" id="20323485"/>
<organism evidence="4 5">
    <name type="scientific">Opisthorchis viverrini</name>
    <name type="common">Southeast Asian liver fluke</name>
    <dbReference type="NCBI Taxonomy" id="6198"/>
    <lineage>
        <taxon>Eukaryota</taxon>
        <taxon>Metazoa</taxon>
        <taxon>Spiralia</taxon>
        <taxon>Lophotrochozoa</taxon>
        <taxon>Platyhelminthes</taxon>
        <taxon>Trematoda</taxon>
        <taxon>Digenea</taxon>
        <taxon>Opisthorchiida</taxon>
        <taxon>Opisthorchiata</taxon>
        <taxon>Opisthorchiidae</taxon>
        <taxon>Opisthorchis</taxon>
    </lineage>
</organism>
<sequence>MPNHRLLKSAVFHAQLRVAETERWPTLELVEEYEGNHEMFGCCRCYSLTRMRTACSSLCLVGDAERYVCLSMSVVFFLSVSIQIARMITLSNKSRLYSNEAPVLNADVMLSMMMMIHPFGAQMPYHTNEVQGLKYYQVAQVWTGAVEMLRLHYPPFRVMVDPKEQSCFLKDLKPNMKRVNCIFIVLELGAVTRTKDGNEVRTVKVADRTGTINLSVWNENCSLIAPCDVIQLMQGNTTVRGGCLTLNVGRYGQLLKMGEFCFPFTETPDHSAYNEEWTTKLVSVTTLSSSFQDAGTIRQIFRLITVQLRRPHAQIRLGSLKLLSHLSSPSFLLAHASDSADPSAVQNLCTMVRDLILTHLQDLQTHCLGADPEAPSLPPPHSAAKEMQVFAINLLLDWEEQLQNGRFPTRYTSDFGVHTLPDTQTLTWIPSSVARGQFKGLLRYLRSGEVNKPSRTPTGSSSLIVVKKLFLELDRKRSTERQRLLASQEAEAVTARRHLKRCLTRISALSDQVEENLTSLASVLELLVPDPFQQSCEDVNRNDDIGEPDPSAPVASVEYNRAHGRLFGSSSGLGLGAEGIEIRLPCVPGSGGQIRVPIIRDDGTRVLEESAQEHAKLAREKHEPLLYSWLQTLESAESTPIDQTLRIQCATYTARVQNWLSRLKKLTHLFYDRIVFVNSETDPHQTGPSHDDRGDSVDSSDTSDFEEVEPVTVTPEPASAITVVDKDISCASKFDQPELVDSTTLDVLQEKPHKQADLSERENNTRCSSETAIPPKIGTLPSYSSVSIDLPSKSTVVWRANESLHRFWRPIHPDEYEAPPEYMAQAISASNSLDPLPNESTDTVVDSTDPLPDTAETEATDRATHSVVQNTLACWAPLLSGKLCPRRDLSGRCPIHGRIVKRDSVDGRPVDPKDRESLHAEAAEARQARVHARVVAAKSQARRRYPGLVNLNKRPDTTYARLKSRVLNKKALHRVVDTLEAEDQQSIANRFSDNFVHAVNPK</sequence>
<protein>
    <recommendedName>
        <fullName evidence="3">UV-stimulated scaffold protein A C-terminal domain-containing protein</fullName>
    </recommendedName>
</protein>
<dbReference type="EMBL" id="KL596887">
    <property type="protein sequence ID" value="KER22651.1"/>
    <property type="molecule type" value="Genomic_DNA"/>
</dbReference>
<dbReference type="GeneID" id="20323485"/>
<feature type="compositionally biased region" description="Basic and acidic residues" evidence="2">
    <location>
        <begin position="751"/>
        <end position="764"/>
    </location>
</feature>
<dbReference type="InterPro" id="IPR012340">
    <property type="entry name" value="NA-bd_OB-fold"/>
</dbReference>
<dbReference type="InterPro" id="IPR051231">
    <property type="entry name" value="SOSS-B"/>
</dbReference>
<feature type="region of interest" description="Disordered" evidence="2">
    <location>
        <begin position="680"/>
        <end position="712"/>
    </location>
</feature>
<dbReference type="OrthoDB" id="295715at2759"/>
<evidence type="ECO:0000313" key="4">
    <source>
        <dbReference type="EMBL" id="KER22651.1"/>
    </source>
</evidence>
<dbReference type="CDD" id="cd04491">
    <property type="entry name" value="SoSSB_OBF"/>
    <property type="match status" value="1"/>
</dbReference>